<dbReference type="PROSITE" id="PS50088">
    <property type="entry name" value="ANK_REPEAT"/>
    <property type="match status" value="2"/>
</dbReference>
<feature type="compositionally biased region" description="Acidic residues" evidence="6">
    <location>
        <begin position="28"/>
        <end position="39"/>
    </location>
</feature>
<reference evidence="8" key="1">
    <citation type="submission" date="2020-03" db="EMBL/GenBank/DDBJ databases">
        <authorList>
            <person name="Chebbi M.A."/>
            <person name="Drezen J.M."/>
        </authorList>
    </citation>
    <scope>NUCLEOTIDE SEQUENCE</scope>
    <source>
        <tissue evidence="8">Whole body</tissue>
    </source>
</reference>
<feature type="compositionally biased region" description="Basic and acidic residues" evidence="6">
    <location>
        <begin position="1"/>
        <end position="17"/>
    </location>
</feature>
<dbReference type="PROSITE" id="PS50297">
    <property type="entry name" value="ANK_REP_REGION"/>
    <property type="match status" value="2"/>
</dbReference>
<dbReference type="GO" id="GO:0085020">
    <property type="term" value="P:protein K6-linked ubiquitination"/>
    <property type="evidence" value="ECO:0007669"/>
    <property type="project" value="TreeGrafter"/>
</dbReference>
<dbReference type="SMART" id="SM00248">
    <property type="entry name" value="ANK"/>
    <property type="match status" value="3"/>
</dbReference>
<dbReference type="Proteomes" id="UP000729913">
    <property type="component" value="Unassembled WGS sequence"/>
</dbReference>
<dbReference type="GO" id="GO:0031436">
    <property type="term" value="C:BRCA1-BARD1 complex"/>
    <property type="evidence" value="ECO:0007669"/>
    <property type="project" value="TreeGrafter"/>
</dbReference>
<sequence length="970" mass="107204">MPELTELDKAASSDSKVEVIPAGSGTESDSDDSIPDLEDPSAGGGSYSGTNVSGLPIDVISKAKQTRGEKKARKLMSKLGLKLVQGVNRVTIRKAKNIFCGADPAVKNAHGRNAVDVAASEVIRLLYVEELLRATAASEIDRVIQLLEAGIDVNSWDSEGSKNTPLHWAACYGNKEVVECLIDRGADVNAENGCGATPLHEAVSRGEITIYQELLQAGANPHIRALQGTFAGKSPYDLSRQKPSVHALLQRYLPKESESVHSPVTYSDSTNFSQKNLSTNMSQLSIDSAKSTDPLYDPTVAPVNDNSHHHHHPSPIRSHEKTSTWNLIWPEPKSVIDLSHYSPPFIAGKEIFISIIQGSESIHDILDVWEVSRTYLLELGHDVKVGEVQPGSGRFTSDNRIECIVNRKLFNLAEGYQLHISQNSIKVSAGSLAGLHYAVCTFVQILRLSKNPNSPEITEIESVLIKDEPRFMHRGILLDISPRGRTPTLEYLLHTIDLWSSFKVSHLHLYSRLNPSCDWQLCYTRSEMVTLDRYCRDRHLNLIPALDVDSNVSQRHLTQMWPVFQELLAIFPSLSYVHVGPRLASLLVPPENLDLSNSINETVETDMSEVFKSYSCLQELWHILNLSSDTTLLLCSNGLHSKPEFRSVPSNVILIEYGFQADYDFSEWTEAFKTAGGNVLPSSGTASYNSLAGCPGSTLINTRNALKMAHDQNSIGIVVAHWSGSHHLTPHPFSWLGYLIAAGLSWNPSTEIELGPVDLYENSEVANLMKRQRYLTSILNIHVFQDLEHKIGGTILELGRVDTLVLTLSKNQDANDLQQIPDNRGSTLYRLLTDPDNVNLEYLSADLFARMTKQIKRVTHALYEANLTAKLGSMDIQELQLTADLMVTACRIGRTLIGVGVNPNSNMGLAVINLGVCNLPPTFRTDIANKMLAHIEQYKGAWLQRHLPQGLQSSLLVLTSALHRFVPESS</sequence>
<feature type="repeat" description="ANK" evidence="4">
    <location>
        <begin position="161"/>
        <end position="193"/>
    </location>
</feature>
<dbReference type="Pfam" id="PF01849">
    <property type="entry name" value="NAC"/>
    <property type="match status" value="1"/>
</dbReference>
<evidence type="ECO:0000313" key="9">
    <source>
        <dbReference type="Proteomes" id="UP000729913"/>
    </source>
</evidence>
<comment type="similarity">
    <text evidence="5">Belongs to the NAC-beta family.</text>
</comment>
<dbReference type="GO" id="GO:0004842">
    <property type="term" value="F:ubiquitin-protein transferase activity"/>
    <property type="evidence" value="ECO:0007669"/>
    <property type="project" value="TreeGrafter"/>
</dbReference>
<feature type="repeat" description="ANK" evidence="4">
    <location>
        <begin position="194"/>
        <end position="226"/>
    </location>
</feature>
<evidence type="ECO:0000256" key="3">
    <source>
        <dbReference type="ARBA" id="ARBA00023295"/>
    </source>
</evidence>
<dbReference type="GO" id="GO:0070531">
    <property type="term" value="C:BRCA1-A complex"/>
    <property type="evidence" value="ECO:0007669"/>
    <property type="project" value="TreeGrafter"/>
</dbReference>
<keyword evidence="2 4" id="KW-0040">ANK repeat</keyword>
<dbReference type="EMBL" id="JAAOIC020000067">
    <property type="protein sequence ID" value="KAG8034849.1"/>
    <property type="molecule type" value="Genomic_DNA"/>
</dbReference>
<evidence type="ECO:0000259" key="7">
    <source>
        <dbReference type="PROSITE" id="PS51151"/>
    </source>
</evidence>
<dbReference type="AlphaFoldDB" id="A0A8J5V5X1"/>
<dbReference type="Pfam" id="PF02838">
    <property type="entry name" value="Glyco_hydro_20b"/>
    <property type="match status" value="1"/>
</dbReference>
<keyword evidence="3" id="KW-0378">Hydrolase</keyword>
<keyword evidence="3" id="KW-0326">Glycosidase</keyword>
<accession>A0A8J5V5X1</accession>
<keyword evidence="1" id="KW-0677">Repeat</keyword>
<evidence type="ECO:0000313" key="8">
    <source>
        <dbReference type="EMBL" id="KAG8034849.1"/>
    </source>
</evidence>
<dbReference type="PANTHER" id="PTHR24171">
    <property type="entry name" value="ANKYRIN REPEAT DOMAIN-CONTAINING PROTEIN 39-RELATED"/>
    <property type="match status" value="1"/>
</dbReference>
<comment type="caution">
    <text evidence="8">The sequence shown here is derived from an EMBL/GenBank/DDBJ whole genome shotgun (WGS) entry which is preliminary data.</text>
</comment>
<dbReference type="PROSITE" id="PS51151">
    <property type="entry name" value="NAC_AB"/>
    <property type="match status" value="1"/>
</dbReference>
<evidence type="ECO:0000256" key="4">
    <source>
        <dbReference type="PROSITE-ProRule" id="PRU00023"/>
    </source>
</evidence>
<reference evidence="8" key="2">
    <citation type="submission" date="2021-04" db="EMBL/GenBank/DDBJ databases">
        <title>Genome-wide patterns of bracovirus chromosomal integration into multiple host tissues during parasitism.</title>
        <authorList>
            <person name="Chebbi M.A.C."/>
        </authorList>
    </citation>
    <scope>NUCLEOTIDE SEQUENCE</scope>
    <source>
        <tissue evidence="8">Whole body</tissue>
    </source>
</reference>
<feature type="domain" description="NAC-A/B" evidence="7">
    <location>
        <begin position="66"/>
        <end position="130"/>
    </location>
</feature>
<dbReference type="OrthoDB" id="5806726at2759"/>
<dbReference type="Pfam" id="PF12796">
    <property type="entry name" value="Ank_2"/>
    <property type="match status" value="1"/>
</dbReference>
<proteinExistence type="inferred from homology"/>
<dbReference type="InterPro" id="IPR015882">
    <property type="entry name" value="HEX_bac_N"/>
</dbReference>
<name>A0A8J5V5X1_9HYME</name>
<dbReference type="SMART" id="SM01407">
    <property type="entry name" value="NAC"/>
    <property type="match status" value="1"/>
</dbReference>
<organism evidence="8 9">
    <name type="scientific">Cotesia typhae</name>
    <dbReference type="NCBI Taxonomy" id="2053667"/>
    <lineage>
        <taxon>Eukaryota</taxon>
        <taxon>Metazoa</taxon>
        <taxon>Ecdysozoa</taxon>
        <taxon>Arthropoda</taxon>
        <taxon>Hexapoda</taxon>
        <taxon>Insecta</taxon>
        <taxon>Pterygota</taxon>
        <taxon>Neoptera</taxon>
        <taxon>Endopterygota</taxon>
        <taxon>Hymenoptera</taxon>
        <taxon>Apocrita</taxon>
        <taxon>Ichneumonoidea</taxon>
        <taxon>Braconidae</taxon>
        <taxon>Microgastrinae</taxon>
        <taxon>Cotesia</taxon>
    </lineage>
</organism>
<gene>
    <name evidence="8" type="ORF">G9C98_007925</name>
</gene>
<protein>
    <recommendedName>
        <fullName evidence="5">Transcription factor BTF3</fullName>
    </recommendedName>
</protein>
<dbReference type="GO" id="GO:0016798">
    <property type="term" value="F:hydrolase activity, acting on glycosyl bonds"/>
    <property type="evidence" value="ECO:0007669"/>
    <property type="project" value="UniProtKB-KW"/>
</dbReference>
<evidence type="ECO:0000256" key="5">
    <source>
        <dbReference type="RuleBase" id="RU361272"/>
    </source>
</evidence>
<evidence type="ECO:0000256" key="6">
    <source>
        <dbReference type="SAM" id="MobiDB-lite"/>
    </source>
</evidence>
<feature type="region of interest" description="Disordered" evidence="6">
    <location>
        <begin position="295"/>
        <end position="318"/>
    </location>
</feature>
<dbReference type="InterPro" id="IPR002110">
    <property type="entry name" value="Ankyrin_rpt"/>
</dbReference>
<keyword evidence="9" id="KW-1185">Reference proteome</keyword>
<dbReference type="PANTHER" id="PTHR24171:SF11">
    <property type="entry name" value="26S PROTEASOME NON-ATPASE REGULATORY SUBUNIT 10"/>
    <property type="match status" value="1"/>
</dbReference>
<evidence type="ECO:0000256" key="2">
    <source>
        <dbReference type="ARBA" id="ARBA00023043"/>
    </source>
</evidence>
<feature type="region of interest" description="Disordered" evidence="6">
    <location>
        <begin position="1"/>
        <end position="50"/>
    </location>
</feature>
<dbReference type="InterPro" id="IPR002715">
    <property type="entry name" value="Nas_poly-pep-assoc_cplx_dom"/>
</dbReference>
<evidence type="ECO:0000256" key="1">
    <source>
        <dbReference type="ARBA" id="ARBA00022737"/>
    </source>
</evidence>